<feature type="region of interest" description="Disordered" evidence="3">
    <location>
        <begin position="13"/>
        <end position="41"/>
    </location>
</feature>
<reference evidence="6" key="1">
    <citation type="journal article" date="2019" name="Int. J. Syst. Evol. Microbiol.">
        <title>The Global Catalogue of Microorganisms (GCM) 10K type strain sequencing project: providing services to taxonomists for standard genome sequencing and annotation.</title>
        <authorList>
            <consortium name="The Broad Institute Genomics Platform"/>
            <consortium name="The Broad Institute Genome Sequencing Center for Infectious Disease"/>
            <person name="Wu L."/>
            <person name="Ma J."/>
        </authorList>
    </citation>
    <scope>NUCLEOTIDE SEQUENCE [LARGE SCALE GENOMIC DNA]</scope>
    <source>
        <strain evidence="6">JCM 32305</strain>
    </source>
</reference>
<dbReference type="PROSITE" id="PS50894">
    <property type="entry name" value="HPT"/>
    <property type="match status" value="1"/>
</dbReference>
<dbReference type="InterPro" id="IPR008207">
    <property type="entry name" value="Sig_transdc_His_kin_Hpt_dom"/>
</dbReference>
<keyword evidence="1" id="KW-0902">Two-component regulatory system</keyword>
<feature type="domain" description="HPt" evidence="4">
    <location>
        <begin position="57"/>
        <end position="161"/>
    </location>
</feature>
<gene>
    <name evidence="5" type="ORF">GCM10009410_05380</name>
</gene>
<organism evidence="5 6">
    <name type="scientific">Shewanella ulleungensis</name>
    <dbReference type="NCBI Taxonomy" id="2282699"/>
    <lineage>
        <taxon>Bacteria</taxon>
        <taxon>Pseudomonadati</taxon>
        <taxon>Pseudomonadota</taxon>
        <taxon>Gammaproteobacteria</taxon>
        <taxon>Alteromonadales</taxon>
        <taxon>Shewanellaceae</taxon>
        <taxon>Shewanella</taxon>
    </lineage>
</organism>
<feature type="compositionally biased region" description="Polar residues" evidence="3">
    <location>
        <begin position="23"/>
        <end position="35"/>
    </location>
</feature>
<sequence length="252" mass="28092">MLAPVDLLSTENSVMNEEKLGVNPQQVDDSPSKMTNDPDAASLPQTLEDLLKPFAGNESFYRRLIGIFEKNLAQQLVDIDRMISERNIKELIVLVHTLKGTSGTVRLSPLYRALYDWELKLTQFDVSDVDLANHHYADLGQHISTIAHSELAHIHSLLATSMDNEPQIKTGLKTAPLNETFSLAQLTSEFDELNEHLRQGNLDAIAQCQALQIKLAADKRFTQDLIMLCDCVEELDFDSALAHLSKLAAKLA</sequence>
<evidence type="ECO:0000313" key="6">
    <source>
        <dbReference type="Proteomes" id="UP000654004"/>
    </source>
</evidence>
<comment type="caution">
    <text evidence="5">The sequence shown here is derived from an EMBL/GenBank/DDBJ whole genome shotgun (WGS) entry which is preliminary data.</text>
</comment>
<dbReference type="SUPFAM" id="SSF47226">
    <property type="entry name" value="Histidine-containing phosphotransfer domain, HPT domain"/>
    <property type="match status" value="1"/>
</dbReference>
<proteinExistence type="predicted"/>
<dbReference type="EMBL" id="BMQW01000001">
    <property type="protein sequence ID" value="GGP75973.1"/>
    <property type="molecule type" value="Genomic_DNA"/>
</dbReference>
<evidence type="ECO:0000256" key="1">
    <source>
        <dbReference type="ARBA" id="ARBA00023012"/>
    </source>
</evidence>
<protein>
    <recommendedName>
        <fullName evidence="4">HPt domain-containing protein</fullName>
    </recommendedName>
</protein>
<keyword evidence="2" id="KW-0597">Phosphoprotein</keyword>
<evidence type="ECO:0000256" key="3">
    <source>
        <dbReference type="SAM" id="MobiDB-lite"/>
    </source>
</evidence>
<evidence type="ECO:0000256" key="2">
    <source>
        <dbReference type="PROSITE-ProRule" id="PRU00110"/>
    </source>
</evidence>
<evidence type="ECO:0000313" key="5">
    <source>
        <dbReference type="EMBL" id="GGP75973.1"/>
    </source>
</evidence>
<keyword evidence="6" id="KW-1185">Reference proteome</keyword>
<name>A0ABQ2QER8_9GAMM</name>
<feature type="modified residue" description="Phosphohistidine" evidence="2">
    <location>
        <position position="96"/>
    </location>
</feature>
<evidence type="ECO:0000259" key="4">
    <source>
        <dbReference type="PROSITE" id="PS50894"/>
    </source>
</evidence>
<dbReference type="Pfam" id="PF01627">
    <property type="entry name" value="Hpt"/>
    <property type="match status" value="1"/>
</dbReference>
<dbReference type="InterPro" id="IPR036641">
    <property type="entry name" value="HPT_dom_sf"/>
</dbReference>
<dbReference type="Proteomes" id="UP000654004">
    <property type="component" value="Unassembled WGS sequence"/>
</dbReference>
<dbReference type="Gene3D" id="1.20.120.160">
    <property type="entry name" value="HPT domain"/>
    <property type="match status" value="1"/>
</dbReference>
<accession>A0ABQ2QER8</accession>